<accession>A0A1J4KUH1</accession>
<evidence type="ECO:0000256" key="4">
    <source>
        <dbReference type="PROSITE-ProRule" id="PRU10141"/>
    </source>
</evidence>
<evidence type="ECO:0000313" key="6">
    <source>
        <dbReference type="EMBL" id="OHT13310.1"/>
    </source>
</evidence>
<dbReference type="InterPro" id="IPR050167">
    <property type="entry name" value="Ser_Thr_protein_kinase"/>
</dbReference>
<dbReference type="GO" id="GO:0005737">
    <property type="term" value="C:cytoplasm"/>
    <property type="evidence" value="ECO:0007669"/>
    <property type="project" value="TreeGrafter"/>
</dbReference>
<dbReference type="OrthoDB" id="4062651at2759"/>
<dbReference type="InterPro" id="IPR016024">
    <property type="entry name" value="ARM-type_fold"/>
</dbReference>
<protein>
    <submittedName>
        <fullName evidence="6">TKL family protein kinase</fullName>
    </submittedName>
</protein>
<evidence type="ECO:0000256" key="3">
    <source>
        <dbReference type="ARBA" id="ARBA00022840"/>
    </source>
</evidence>
<keyword evidence="3 4" id="KW-0067">ATP-binding</keyword>
<dbReference type="InterPro" id="IPR008271">
    <property type="entry name" value="Ser/Thr_kinase_AS"/>
</dbReference>
<keyword evidence="1" id="KW-0723">Serine/threonine-protein kinase</keyword>
<dbReference type="CDD" id="cd13999">
    <property type="entry name" value="STKc_MAP3K-like"/>
    <property type="match status" value="1"/>
</dbReference>
<reference evidence="6" key="1">
    <citation type="submission" date="2016-10" db="EMBL/GenBank/DDBJ databases">
        <authorList>
            <person name="Benchimol M."/>
            <person name="Almeida L.G."/>
            <person name="Vasconcelos A.T."/>
            <person name="Perreira-Neves A."/>
            <person name="Rosa I.A."/>
            <person name="Tasca T."/>
            <person name="Bogo M.R."/>
            <person name="de Souza W."/>
        </authorList>
    </citation>
    <scope>NUCLEOTIDE SEQUENCE [LARGE SCALE GENOMIC DNA]</scope>
    <source>
        <strain evidence="6">K</strain>
    </source>
</reference>
<dbReference type="GO" id="GO:0007165">
    <property type="term" value="P:signal transduction"/>
    <property type="evidence" value="ECO:0007669"/>
    <property type="project" value="TreeGrafter"/>
</dbReference>
<feature type="domain" description="Protein kinase" evidence="5">
    <location>
        <begin position="219"/>
        <end position="479"/>
    </location>
</feature>
<dbReference type="PROSITE" id="PS00108">
    <property type="entry name" value="PROTEIN_KINASE_ST"/>
    <property type="match status" value="1"/>
</dbReference>
<dbReference type="PROSITE" id="PS00107">
    <property type="entry name" value="PROTEIN_KINASE_ATP"/>
    <property type="match status" value="1"/>
</dbReference>
<dbReference type="GeneID" id="94833719"/>
<dbReference type="Proteomes" id="UP000179807">
    <property type="component" value="Unassembled WGS sequence"/>
</dbReference>
<evidence type="ECO:0000259" key="5">
    <source>
        <dbReference type="PROSITE" id="PS50011"/>
    </source>
</evidence>
<feature type="binding site" evidence="4">
    <location>
        <position position="249"/>
    </location>
    <ligand>
        <name>ATP</name>
        <dbReference type="ChEBI" id="CHEBI:30616"/>
    </ligand>
</feature>
<keyword evidence="2 4" id="KW-0547">Nucleotide-binding</keyword>
<dbReference type="PROSITE" id="PS50011">
    <property type="entry name" value="PROTEIN_KINASE_DOM"/>
    <property type="match status" value="1"/>
</dbReference>
<dbReference type="SUPFAM" id="SSF48371">
    <property type="entry name" value="ARM repeat"/>
    <property type="match status" value="1"/>
</dbReference>
<sequence>MTSAITPFSQWVQTLRYDIMNILQSYKNVCVHKAKLACLCTELHQFYKVLSTKAFPSKPPNPSEASQLRNLVSLVSNLRQIYLSFNQNRSIVTLMQSPPQTVVDNLNNFRNQFNKLVMSLKLASSEPCNIDLDQQRTDDCADCKQIVEILTNYIKQNKLNKEHLTELNKRLSEYTDNVNRYENEIHEENAPAGNHVLTSEEVEEKMGPLRKWQVKHEDFELQKKIGAGGFADVYSGYQKSTKKVVAIKKLHDEEFTTQTFNMFLREVEIIGTLQHFAVLPFVGVCLTPPFYIITEFMSGGCLFQRIHAKDTRLDGTKKTIIALGIAYAMQYIHSMNYLHRDLKSLNILLDADDYPKVCDFGMSRTMPEDDQKTLLTGGAGTVQWMAPEVLNSDPYDKKADVYSYGIMLWEIMTCEVPFRGLRDVQIAMAVVGNGSRPMIPADNVGRLGRFIKMCWDQDPSKRPTFDSIVAAFESGNIYYPGTNMNVVTAYKTRFNTKTDQVTPTVSKVKSKNLSPESLIEQLKAPETMQTALMIIASKIKKKKFIEEISGNKDLIAELIKVCEDCQSAEMARNIFIVFLGISKHSKILTIHQFQKVLAVFVQFGNTQMVEILEFLSGSMPLLEQLKLNNVHFTKFAAFLQSSDISLRADATKLLYKLIKHNIYDRPESLKPILSFVIKNSNSDSIPDLLLPSLKVVNTLLPLKDLYAAFTSCGIFQAIFSIFTTKQSSKVTKAASKALSLIINKVDITEEELSSVILGIPEAVNKLSTDALPQYVAIFAHLLRVQTFYKSLVNTSAAAECIGSILESKSNAAVLLGLKLCFALLKNESTKSLFATISESYLKLVTSTIAPISAVASACLIQSASDLSILLNKSIEKFLCNTLSSENEMTLNSLRICGAIASTPEGAYFLETKEIVKLVKNFVNSENGMIQKLALMVFAAYSSSNPTSKASLEVVDTFIAAMKFEPLQPYAIIFLSNVVIHPDGAIACAQQLAIFGNALQSESSIVLQGALHTLIRIVSCPEASAYIRDSTPIIEIYRVVNDHLKDNLFSTCVDLVSGLSGTVPGKRALGETNLQEKLKKKLKKLNPYDPLKSTVLRILARCE</sequence>
<evidence type="ECO:0000256" key="1">
    <source>
        <dbReference type="ARBA" id="ARBA00022527"/>
    </source>
</evidence>
<dbReference type="VEuPathDB" id="TrichDB:TRFO_16503"/>
<dbReference type="InterPro" id="IPR001245">
    <property type="entry name" value="Ser-Thr/Tyr_kinase_cat_dom"/>
</dbReference>
<dbReference type="InterPro" id="IPR011989">
    <property type="entry name" value="ARM-like"/>
</dbReference>
<dbReference type="SUPFAM" id="SSF56112">
    <property type="entry name" value="Protein kinase-like (PK-like)"/>
    <property type="match status" value="1"/>
</dbReference>
<dbReference type="PRINTS" id="PR00109">
    <property type="entry name" value="TYRKINASE"/>
</dbReference>
<dbReference type="EMBL" id="MLAK01000543">
    <property type="protein sequence ID" value="OHT13310.1"/>
    <property type="molecule type" value="Genomic_DNA"/>
</dbReference>
<dbReference type="InterPro" id="IPR017441">
    <property type="entry name" value="Protein_kinase_ATP_BS"/>
</dbReference>
<dbReference type="InterPro" id="IPR000719">
    <property type="entry name" value="Prot_kinase_dom"/>
</dbReference>
<dbReference type="Pfam" id="PF07714">
    <property type="entry name" value="PK_Tyr_Ser-Thr"/>
    <property type="match status" value="1"/>
</dbReference>
<proteinExistence type="predicted"/>
<comment type="caution">
    <text evidence="6">The sequence shown here is derived from an EMBL/GenBank/DDBJ whole genome shotgun (WGS) entry which is preliminary data.</text>
</comment>
<dbReference type="SMART" id="SM00220">
    <property type="entry name" value="S_TKc"/>
    <property type="match status" value="1"/>
</dbReference>
<dbReference type="InterPro" id="IPR011009">
    <property type="entry name" value="Kinase-like_dom_sf"/>
</dbReference>
<keyword evidence="6" id="KW-0808">Transferase</keyword>
<gene>
    <name evidence="6" type="ORF">TRFO_16503</name>
</gene>
<dbReference type="Gene3D" id="1.10.510.10">
    <property type="entry name" value="Transferase(Phosphotransferase) domain 1"/>
    <property type="match status" value="1"/>
</dbReference>
<dbReference type="PANTHER" id="PTHR23257">
    <property type="entry name" value="SERINE-THREONINE PROTEIN KINASE"/>
    <property type="match status" value="1"/>
</dbReference>
<name>A0A1J4KUH1_9EUKA</name>
<dbReference type="GO" id="GO:0005524">
    <property type="term" value="F:ATP binding"/>
    <property type="evidence" value="ECO:0007669"/>
    <property type="project" value="UniProtKB-UniRule"/>
</dbReference>
<dbReference type="PANTHER" id="PTHR23257:SF958">
    <property type="entry name" value="SERINE_THREONINE-PROTEIN KINASE WNK4"/>
    <property type="match status" value="1"/>
</dbReference>
<keyword evidence="7" id="KW-1185">Reference proteome</keyword>
<evidence type="ECO:0000313" key="7">
    <source>
        <dbReference type="Proteomes" id="UP000179807"/>
    </source>
</evidence>
<evidence type="ECO:0000256" key="2">
    <source>
        <dbReference type="ARBA" id="ARBA00022741"/>
    </source>
</evidence>
<dbReference type="GO" id="GO:0004674">
    <property type="term" value="F:protein serine/threonine kinase activity"/>
    <property type="evidence" value="ECO:0007669"/>
    <property type="project" value="UniProtKB-KW"/>
</dbReference>
<keyword evidence="6" id="KW-0418">Kinase</keyword>
<dbReference type="Gene3D" id="1.25.10.10">
    <property type="entry name" value="Leucine-rich Repeat Variant"/>
    <property type="match status" value="2"/>
</dbReference>
<dbReference type="AlphaFoldDB" id="A0A1J4KUH1"/>
<organism evidence="6 7">
    <name type="scientific">Tritrichomonas foetus</name>
    <dbReference type="NCBI Taxonomy" id="1144522"/>
    <lineage>
        <taxon>Eukaryota</taxon>
        <taxon>Metamonada</taxon>
        <taxon>Parabasalia</taxon>
        <taxon>Tritrichomonadida</taxon>
        <taxon>Tritrichomonadidae</taxon>
        <taxon>Tritrichomonas</taxon>
    </lineage>
</organism>
<dbReference type="RefSeq" id="XP_068366446.1">
    <property type="nucleotide sequence ID" value="XM_068499015.1"/>
</dbReference>